<keyword evidence="2" id="KW-1185">Reference proteome</keyword>
<evidence type="ECO:0000313" key="2">
    <source>
        <dbReference type="Proteomes" id="UP000383932"/>
    </source>
</evidence>
<dbReference type="InterPro" id="IPR015421">
    <property type="entry name" value="PyrdxlP-dep_Trfase_major"/>
</dbReference>
<dbReference type="InterPro" id="IPR015424">
    <property type="entry name" value="PyrdxlP-dep_Trfase"/>
</dbReference>
<gene>
    <name evidence="1" type="ORF">CTheo_7387</name>
</gene>
<dbReference type="Gene3D" id="3.40.640.10">
    <property type="entry name" value="Type I PLP-dependent aspartate aminotransferase-like (Major domain)"/>
    <property type="match status" value="1"/>
</dbReference>
<proteinExistence type="predicted"/>
<name>A0A5N5QCK9_9AGAM</name>
<accession>A0A5N5QCK9</accession>
<dbReference type="Proteomes" id="UP000383932">
    <property type="component" value="Unassembled WGS sequence"/>
</dbReference>
<dbReference type="InterPro" id="IPR015422">
    <property type="entry name" value="PyrdxlP-dep_Trfase_small"/>
</dbReference>
<reference evidence="1 2" key="1">
    <citation type="journal article" date="2019" name="Fungal Biol. Biotechnol.">
        <title>Draft genome sequence of fastidious pathogen Ceratobasidium theobromae, which causes vascular-streak dieback in Theobroma cacao.</title>
        <authorList>
            <person name="Ali S.S."/>
            <person name="Asman A."/>
            <person name="Shao J."/>
            <person name="Firmansyah A.P."/>
            <person name="Susilo A.W."/>
            <person name="Rosmana A."/>
            <person name="McMahon P."/>
            <person name="Junaid M."/>
            <person name="Guest D."/>
            <person name="Kheng T.Y."/>
            <person name="Meinhardt L.W."/>
            <person name="Bailey B.A."/>
        </authorList>
    </citation>
    <scope>NUCLEOTIDE SEQUENCE [LARGE SCALE GENOMIC DNA]</scope>
    <source>
        <strain evidence="1 2">CT2</strain>
    </source>
</reference>
<dbReference type="SUPFAM" id="SSF53383">
    <property type="entry name" value="PLP-dependent transferases"/>
    <property type="match status" value="1"/>
</dbReference>
<dbReference type="Gene3D" id="3.90.1150.10">
    <property type="entry name" value="Aspartate Aminotransferase, domain 1"/>
    <property type="match status" value="1"/>
</dbReference>
<dbReference type="EMBL" id="SSOP01000307">
    <property type="protein sequence ID" value="KAB5589176.1"/>
    <property type="molecule type" value="Genomic_DNA"/>
</dbReference>
<organism evidence="1 2">
    <name type="scientific">Ceratobasidium theobromae</name>
    <dbReference type="NCBI Taxonomy" id="1582974"/>
    <lineage>
        <taxon>Eukaryota</taxon>
        <taxon>Fungi</taxon>
        <taxon>Dikarya</taxon>
        <taxon>Basidiomycota</taxon>
        <taxon>Agaricomycotina</taxon>
        <taxon>Agaricomycetes</taxon>
        <taxon>Cantharellales</taxon>
        <taxon>Ceratobasidiaceae</taxon>
        <taxon>Ceratobasidium</taxon>
    </lineage>
</organism>
<evidence type="ECO:0000313" key="1">
    <source>
        <dbReference type="EMBL" id="KAB5589176.1"/>
    </source>
</evidence>
<dbReference type="OrthoDB" id="7042322at2759"/>
<sequence length="168" mass="19171">MVGTLISQCNPDLIQFIGHTAEIVQISSASDMLYTLILNDIPFRDWFLYVNTKRLGRAFEFAADWCVFHGLTFLPASAGVFFVVDFGPLVNRGIPREESSHHERIVRMFHTMDNAGVYVQPMLPPEDPSKTQFRVMFALPQDVMLVALRRIESAFELERWEPVPVLGL</sequence>
<dbReference type="AlphaFoldDB" id="A0A5N5QCK9"/>
<protein>
    <submittedName>
        <fullName evidence="1">1-aminocyclopropane-1-carboxylate synthase</fullName>
    </submittedName>
</protein>
<comment type="caution">
    <text evidence="1">The sequence shown here is derived from an EMBL/GenBank/DDBJ whole genome shotgun (WGS) entry which is preliminary data.</text>
</comment>